<dbReference type="Proteomes" id="UP000284395">
    <property type="component" value="Unassembled WGS sequence"/>
</dbReference>
<dbReference type="SUPFAM" id="SSF55486">
    <property type="entry name" value="Metalloproteases ('zincins'), catalytic domain"/>
    <property type="match status" value="1"/>
</dbReference>
<accession>A0A420EPD8</accession>
<feature type="domain" description="Peptidase M13 N-terminal" evidence="10">
    <location>
        <begin position="66"/>
        <end position="461"/>
    </location>
</feature>
<evidence type="ECO:0000259" key="10">
    <source>
        <dbReference type="Pfam" id="PF05649"/>
    </source>
</evidence>
<comment type="caution">
    <text evidence="11">The sequence shown here is derived from an EMBL/GenBank/DDBJ whole genome shotgun (WGS) entry which is preliminary data.</text>
</comment>
<dbReference type="PRINTS" id="PR00786">
    <property type="entry name" value="NEPRILYSIN"/>
</dbReference>
<keyword evidence="4" id="KW-0479">Metal-binding</keyword>
<feature type="chain" id="PRO_5019191424" evidence="8">
    <location>
        <begin position="24"/>
        <end position="719"/>
    </location>
</feature>
<dbReference type="GO" id="GO:0005886">
    <property type="term" value="C:plasma membrane"/>
    <property type="evidence" value="ECO:0007669"/>
    <property type="project" value="TreeGrafter"/>
</dbReference>
<keyword evidence="6" id="KW-0862">Zinc</keyword>
<dbReference type="InterPro" id="IPR008753">
    <property type="entry name" value="Peptidase_M13_N"/>
</dbReference>
<evidence type="ECO:0000313" key="11">
    <source>
        <dbReference type="EMBL" id="RKF22540.1"/>
    </source>
</evidence>
<evidence type="ECO:0000313" key="12">
    <source>
        <dbReference type="Proteomes" id="UP000284395"/>
    </source>
</evidence>
<evidence type="ECO:0000259" key="9">
    <source>
        <dbReference type="Pfam" id="PF01431"/>
    </source>
</evidence>
<evidence type="ECO:0000256" key="4">
    <source>
        <dbReference type="ARBA" id="ARBA00022723"/>
    </source>
</evidence>
<feature type="signal peptide" evidence="8">
    <location>
        <begin position="1"/>
        <end position="23"/>
    </location>
</feature>
<dbReference type="PANTHER" id="PTHR11733:SF167">
    <property type="entry name" value="FI17812P1-RELATED"/>
    <property type="match status" value="1"/>
</dbReference>
<dbReference type="CDD" id="cd08662">
    <property type="entry name" value="M13"/>
    <property type="match status" value="1"/>
</dbReference>
<dbReference type="Pfam" id="PF05649">
    <property type="entry name" value="Peptidase_M13_N"/>
    <property type="match status" value="1"/>
</dbReference>
<dbReference type="GO" id="GO:0004222">
    <property type="term" value="F:metalloendopeptidase activity"/>
    <property type="evidence" value="ECO:0007669"/>
    <property type="project" value="InterPro"/>
</dbReference>
<dbReference type="GO" id="GO:0046872">
    <property type="term" value="F:metal ion binding"/>
    <property type="evidence" value="ECO:0007669"/>
    <property type="project" value="UniProtKB-KW"/>
</dbReference>
<name>A0A420EPD8_9SPHN</name>
<dbReference type="RefSeq" id="WP_120323736.1">
    <property type="nucleotide sequence ID" value="NZ_RAPF01000002.1"/>
</dbReference>
<keyword evidence="7" id="KW-0482">Metalloprotease</keyword>
<evidence type="ECO:0000256" key="3">
    <source>
        <dbReference type="ARBA" id="ARBA00022670"/>
    </source>
</evidence>
<reference evidence="11 12" key="1">
    <citation type="submission" date="2018-09" db="EMBL/GenBank/DDBJ databases">
        <title>Altererythrobacter spongiae sp. nov., isolated from a marine sponge.</title>
        <authorList>
            <person name="Zhuang L."/>
            <person name="Luo L."/>
        </authorList>
    </citation>
    <scope>NUCLEOTIDE SEQUENCE [LARGE SCALE GENOMIC DNA]</scope>
    <source>
        <strain evidence="11 12">HN-Y73</strain>
    </source>
</reference>
<gene>
    <name evidence="11" type="ORF">D6851_04800</name>
</gene>
<dbReference type="InterPro" id="IPR024079">
    <property type="entry name" value="MetalloPept_cat_dom_sf"/>
</dbReference>
<dbReference type="AlphaFoldDB" id="A0A420EPD8"/>
<dbReference type="Gene3D" id="1.10.1380.10">
    <property type="entry name" value="Neutral endopeptidase , domain2"/>
    <property type="match status" value="1"/>
</dbReference>
<comment type="cofactor">
    <cofactor evidence="1">
        <name>Zn(2+)</name>
        <dbReference type="ChEBI" id="CHEBI:29105"/>
    </cofactor>
</comment>
<organism evidence="11 12">
    <name type="scientific">Altericroceibacterium spongiae</name>
    <dbReference type="NCBI Taxonomy" id="2320269"/>
    <lineage>
        <taxon>Bacteria</taxon>
        <taxon>Pseudomonadati</taxon>
        <taxon>Pseudomonadota</taxon>
        <taxon>Alphaproteobacteria</taxon>
        <taxon>Sphingomonadales</taxon>
        <taxon>Erythrobacteraceae</taxon>
        <taxon>Altericroceibacterium</taxon>
    </lineage>
</organism>
<dbReference type="InterPro" id="IPR000718">
    <property type="entry name" value="Peptidase_M13"/>
</dbReference>
<evidence type="ECO:0000256" key="2">
    <source>
        <dbReference type="ARBA" id="ARBA00007357"/>
    </source>
</evidence>
<dbReference type="Pfam" id="PF01431">
    <property type="entry name" value="Peptidase_M13"/>
    <property type="match status" value="1"/>
</dbReference>
<dbReference type="InterPro" id="IPR018497">
    <property type="entry name" value="Peptidase_M13_C"/>
</dbReference>
<evidence type="ECO:0000256" key="8">
    <source>
        <dbReference type="SAM" id="SignalP"/>
    </source>
</evidence>
<protein>
    <submittedName>
        <fullName evidence="11">M13 family peptidase</fullName>
    </submittedName>
</protein>
<keyword evidence="8" id="KW-0732">Signal</keyword>
<comment type="similarity">
    <text evidence="2">Belongs to the peptidase M13 family.</text>
</comment>
<dbReference type="OrthoDB" id="9775677at2"/>
<sequence>MLKYLLTAGVSAAVLALTTPVLAQDNAAQDQTSASESSQSETIPTPTMDFGTWGFNPDSLDPSVKPGDDFFGYVNGKWVRNNPIPPEYTRFGAFNLLSEKSTADVKAVVDDLIASDPAPGTDERRIVDAYQSYMDQAAIDAAGLAPAQPYLDRIFAAPDLDALVKVMEEPGLPALITGGVTVDSKDPDSYIVSIGFDGMGLPDRDYYLVDSEQNRTIQAAYKKYLAFLLGQAGYQDPESAANSVYHFEHQVAELEWDRTALRNRDITYNKLSRDELIALAPDFPTQKMLADTGVADQAAFLVPQLPPSDEEAEKLGLSQDTLSGIGGGLPAMMELVAHTDLATLKAFMAAQFLSGHAAVLPGEIDDARFALFGKLLSGQEEQRPRWKRAVAATEGELGELLGKAYVKRYFPPESKAAMDDLVANLRKALARSIAENDWMTDATKVEAKAKLDAFTPKIGYPDTFKTYDGLTISPDDPLANAVAAAKWEHQDELSRLGQPVDRNEWFMLPQTVNAYYNPVMNEIVFPAAILQPPFFNPDADPAVNYGAIGGVIGHEMGHGFDDQGAKSDGTGMLRNWWAPEDKKKFEAATSALASQYDAFCPYDDGKTCVNGRFTLGENIGDLGGLSLAYRAYKMSLNGKEAPVIDGLTGDQRFFLAWAQVWRSTQREAAGRQRLLIDPHSPEKYRVNGPVRNIDAWYKAFNVKPGDDLYLPPDKRIKIW</sequence>
<evidence type="ECO:0000256" key="5">
    <source>
        <dbReference type="ARBA" id="ARBA00022801"/>
    </source>
</evidence>
<evidence type="ECO:0000256" key="7">
    <source>
        <dbReference type="ARBA" id="ARBA00023049"/>
    </source>
</evidence>
<dbReference type="InterPro" id="IPR042089">
    <property type="entry name" value="Peptidase_M13_dom_2"/>
</dbReference>
<evidence type="ECO:0000256" key="1">
    <source>
        <dbReference type="ARBA" id="ARBA00001947"/>
    </source>
</evidence>
<keyword evidence="5" id="KW-0378">Hydrolase</keyword>
<dbReference type="PROSITE" id="PS51885">
    <property type="entry name" value="NEPRILYSIN"/>
    <property type="match status" value="1"/>
</dbReference>
<dbReference type="EMBL" id="RAPF01000002">
    <property type="protein sequence ID" value="RKF22540.1"/>
    <property type="molecule type" value="Genomic_DNA"/>
</dbReference>
<keyword evidence="12" id="KW-1185">Reference proteome</keyword>
<dbReference type="PANTHER" id="PTHR11733">
    <property type="entry name" value="ZINC METALLOPROTEASE FAMILY M13 NEPRILYSIN-RELATED"/>
    <property type="match status" value="1"/>
</dbReference>
<keyword evidence="3" id="KW-0645">Protease</keyword>
<feature type="domain" description="Peptidase M13 C-terminal" evidence="9">
    <location>
        <begin position="513"/>
        <end position="716"/>
    </location>
</feature>
<evidence type="ECO:0000256" key="6">
    <source>
        <dbReference type="ARBA" id="ARBA00022833"/>
    </source>
</evidence>
<dbReference type="Gene3D" id="3.40.390.10">
    <property type="entry name" value="Collagenase (Catalytic Domain)"/>
    <property type="match status" value="1"/>
</dbReference>
<dbReference type="GO" id="GO:0016485">
    <property type="term" value="P:protein processing"/>
    <property type="evidence" value="ECO:0007669"/>
    <property type="project" value="TreeGrafter"/>
</dbReference>
<proteinExistence type="inferred from homology"/>